<evidence type="ECO:0000259" key="7">
    <source>
        <dbReference type="Pfam" id="PF14650"/>
    </source>
</evidence>
<comment type="subcellular location">
    <subcellularLocation>
        <location evidence="1">Membrane</location>
        <topology evidence="1">Single-pass membrane protein</topology>
    </subcellularLocation>
</comment>
<feature type="compositionally biased region" description="Pro residues" evidence="6">
    <location>
        <begin position="226"/>
        <end position="235"/>
    </location>
</feature>
<dbReference type="KEGG" id="ccan:109677643"/>
<evidence type="ECO:0000256" key="4">
    <source>
        <dbReference type="ARBA" id="ARBA00023136"/>
    </source>
</evidence>
<keyword evidence="3" id="KW-1133">Transmembrane helix</keyword>
<feature type="compositionally biased region" description="Low complexity" evidence="6">
    <location>
        <begin position="249"/>
        <end position="261"/>
    </location>
</feature>
<gene>
    <name evidence="9" type="primary">LOC109677643</name>
</gene>
<evidence type="ECO:0000256" key="2">
    <source>
        <dbReference type="ARBA" id="ARBA00022692"/>
    </source>
</evidence>
<feature type="domain" description="SPATA31" evidence="7">
    <location>
        <begin position="462"/>
        <end position="838"/>
    </location>
</feature>
<dbReference type="RefSeq" id="XP_020009106.1">
    <property type="nucleotide sequence ID" value="XM_020153517.1"/>
</dbReference>
<evidence type="ECO:0000256" key="5">
    <source>
        <dbReference type="ARBA" id="ARBA00035009"/>
    </source>
</evidence>
<feature type="region of interest" description="Disordered" evidence="6">
    <location>
        <begin position="219"/>
        <end position="280"/>
    </location>
</feature>
<evidence type="ECO:0000256" key="3">
    <source>
        <dbReference type="ARBA" id="ARBA00022989"/>
    </source>
</evidence>
<organism evidence="9">
    <name type="scientific">Castor canadensis</name>
    <name type="common">American beaver</name>
    <dbReference type="NCBI Taxonomy" id="51338"/>
    <lineage>
        <taxon>Eukaryota</taxon>
        <taxon>Metazoa</taxon>
        <taxon>Chordata</taxon>
        <taxon>Craniata</taxon>
        <taxon>Vertebrata</taxon>
        <taxon>Euteleostomi</taxon>
        <taxon>Mammalia</taxon>
        <taxon>Eutheria</taxon>
        <taxon>Euarchontoglires</taxon>
        <taxon>Glires</taxon>
        <taxon>Rodentia</taxon>
        <taxon>Castorimorpha</taxon>
        <taxon>Castoridae</taxon>
        <taxon>Castor</taxon>
    </lineage>
</organism>
<keyword evidence="4" id="KW-0472">Membrane</keyword>
<dbReference type="Pfam" id="PF15371">
    <property type="entry name" value="DUF4599"/>
    <property type="match status" value="1"/>
</dbReference>
<dbReference type="PANTHER" id="PTHR21859">
    <property type="entry name" value="ACROSOME-SPECIFIC PROTEIN"/>
    <property type="match status" value="1"/>
</dbReference>
<feature type="compositionally biased region" description="Polar residues" evidence="6">
    <location>
        <begin position="1272"/>
        <end position="1281"/>
    </location>
</feature>
<feature type="compositionally biased region" description="Polar residues" evidence="6">
    <location>
        <begin position="236"/>
        <end position="246"/>
    </location>
</feature>
<feature type="region of interest" description="Disordered" evidence="6">
    <location>
        <begin position="1224"/>
        <end position="1291"/>
    </location>
</feature>
<feature type="region of interest" description="Disordered" evidence="6">
    <location>
        <begin position="966"/>
        <end position="990"/>
    </location>
</feature>
<accession>A0A8B7TQ53</accession>
<keyword evidence="2" id="KW-0812">Transmembrane</keyword>
<dbReference type="GO" id="GO:0016020">
    <property type="term" value="C:membrane"/>
    <property type="evidence" value="ECO:0007669"/>
    <property type="project" value="UniProtKB-SubCell"/>
</dbReference>
<feature type="domain" description="SPATA31-like" evidence="8">
    <location>
        <begin position="121"/>
        <end position="204"/>
    </location>
</feature>
<feature type="region of interest" description="Disordered" evidence="6">
    <location>
        <begin position="1304"/>
        <end position="1331"/>
    </location>
</feature>
<dbReference type="Pfam" id="PF14650">
    <property type="entry name" value="FAM75"/>
    <property type="match status" value="1"/>
</dbReference>
<dbReference type="InterPro" id="IPR027970">
    <property type="entry name" value="SPATA31-like"/>
</dbReference>
<sequence length="1567" mass="171827">MDQDMRLLAACGLTSCLFSMCLGCAAVLCLGRPILVTLHDHLVPVVHCATGTLPCPAPREVAPRLRPRSRCMDTAHQTPHALATRVLMLTSPVLPSVALPFSALGHLGPSDWEQPFLNADRNDSGVIIGRRICQREEEEGRRLLSILQSPPGQPYDTTRFRQLLCPDPLCEVCNTATAKVSRLLSRASLAAAAPSVSHLASTASVAKSSFSLTSACSKISPGHSVPAPPPEPCPPSFSTVSLNQDTPLEDLLSPSPLGDSLPPEPNSPLDSQFPVEPFPPETLALPPPLLHHMQQTGPVLQRSDTLSLVDSPAELSTNVTTTKVDDSANISMSEFSCQQPHAENLPTSVLTQDSNQELVDLHFPQASFLEDTTVYVVESEMLTFLSPDVLTLLERQIKNRADFLMSKDKEKKTKSFQNKFKLEYQMNPTGKILQSVTDQQDSAVSLPFGRGTGKPADLNMSQQPPSLKTTEDQFQKTCMQLFWGLPYLHSESLRPTVCASGDCPSYFTCFNSISKASTVHDPTVLIHLTDSSSLELQPQALPETQPQSQFQNLPLIQSQAQLQSPLPVLPSSSLSQPRSCGVCFHSPQSEAQSLTVSEIHHLEYHVLQKQQESMWGLPTVVQRSQERFCPPTPKLALVSHSSKPYVPISILPGDFPLDSALQGKLEHHLRKRFMQHRWGLPRRIFESLSKMRPYTKIPQTSESESSHGLSWISFYKHESCKNLSNYELSNLRNFDEKLHKGSETLPLENRVEKEQGHSLEIGPNSHFLSHLQGAPGNSLGRDTKTEVEYHSGDISGFSGTFGVSLCQIKCKDALEAHLSKKFGEINGGQIPDVVHTSWHSTKMALPLPKKSLNQKYQSDLAQLITQGKGKDSSLNTPQVVSLPNSSKHEILEDHIKIFHGRMTSGLPRRVQESIDMFNVKKDSSNSFPYWNFPSSVTVTSGLGSDVEVCKPLSGGSNTFHGVKEGKTNSLVDSPPSATSPVSGEGQRALKESPSYNKLTTHTIENGTPTTFLPHTYNNIQEGSQIETALVNRHRSELPPKQAGTGPEIMRKRMSISNDIEKLQSKTRNLVQFPTSNKSREIFKAKELHEFQSQASMVLKTNESESSPGKAMNPGEVATTLNTETSSVGTSVSRDPEQSAFKDQLMKELKLKLESRKQSQAQGLPADVPLASNVKTLLTRDQHVSSGDKAASHVLHVQLNNKGISMQPQQEPWVPKHVSRKCQDKNFPPAIKKPCLPAPKRGELGGGDAGLGTSQPRQKSCQPEDRASKMTLGRNSSSTLSLKRQPPPENSFRNQMKHFFQLLWPGRKGKGQGSSLGKGSSPSTSMWAKDPGKGRAAFAQNTKNQTILTNVDKVKEAKLGRRHVVSMACPQVPLTSSRKSEKAEYKAEPKVQAEPIQGRPFNYKPPHGKMTSVKSSEEAAFASQIYPVSNPCVKYRAVPPQTGVALQRKASGQRHPDSMPHRESVPQRPICKREVGQTPPAASTFSQGLLAPDVQSLLPQEGLMLVFATTLTSLQLSDIHGRMETTLLLFSLATAPAIPKWSSITGIRSTISPGPMTFLLLREVLIGY</sequence>
<reference evidence="9" key="1">
    <citation type="submission" date="2025-08" db="UniProtKB">
        <authorList>
            <consortium name="RefSeq"/>
        </authorList>
    </citation>
    <scope>IDENTIFICATION</scope>
    <source>
        <tissue evidence="9">Leukocyte</tissue>
    </source>
</reference>
<name>A0A8B7TQ53_CASCN</name>
<feature type="compositionally biased region" description="Polar residues" evidence="6">
    <location>
        <begin position="967"/>
        <end position="981"/>
    </location>
</feature>
<dbReference type="OrthoDB" id="9633439at2759"/>
<evidence type="ECO:0000256" key="1">
    <source>
        <dbReference type="ARBA" id="ARBA00004167"/>
    </source>
</evidence>
<protein>
    <submittedName>
        <fullName evidence="9">Spermatogenesis-associated protein 31D1-like</fullName>
    </submittedName>
</protein>
<evidence type="ECO:0000256" key="6">
    <source>
        <dbReference type="SAM" id="MobiDB-lite"/>
    </source>
</evidence>
<evidence type="ECO:0000259" key="8">
    <source>
        <dbReference type="Pfam" id="PF15371"/>
    </source>
</evidence>
<proteinExistence type="inferred from homology"/>
<dbReference type="InterPro" id="IPR039509">
    <property type="entry name" value="SPATA31"/>
</dbReference>
<dbReference type="PANTHER" id="PTHR21859:SF12">
    <property type="entry name" value="SPERMATOGENESIS-ASSOCIATED PROTEIN 31D1"/>
    <property type="match status" value="1"/>
</dbReference>
<comment type="similarity">
    <text evidence="5">Belongs to the SPATA31 family.</text>
</comment>
<evidence type="ECO:0000313" key="9">
    <source>
        <dbReference type="RefSeq" id="XP_020009106.1"/>
    </source>
</evidence>